<protein>
    <submittedName>
        <fullName evidence="1">Uncharacterized protein</fullName>
    </submittedName>
</protein>
<dbReference type="OrthoDB" id="2891933at2759"/>
<proteinExistence type="predicted"/>
<reference evidence="1" key="1">
    <citation type="journal article" date="2019" name="Environ. Microbiol.">
        <title>Fungal ecological strategies reflected in gene transcription - a case study of two litter decomposers.</title>
        <authorList>
            <person name="Barbi F."/>
            <person name="Kohler A."/>
            <person name="Barry K."/>
            <person name="Baskaran P."/>
            <person name="Daum C."/>
            <person name="Fauchery L."/>
            <person name="Ihrmark K."/>
            <person name="Kuo A."/>
            <person name="LaButti K."/>
            <person name="Lipzen A."/>
            <person name="Morin E."/>
            <person name="Grigoriev I.V."/>
            <person name="Henrissat B."/>
            <person name="Lindahl B."/>
            <person name="Martin F."/>
        </authorList>
    </citation>
    <scope>NUCLEOTIDE SEQUENCE</scope>
    <source>
        <strain evidence="1">JB14</strain>
    </source>
</reference>
<dbReference type="EMBL" id="ML769704">
    <property type="protein sequence ID" value="KAE9389260.1"/>
    <property type="molecule type" value="Genomic_DNA"/>
</dbReference>
<gene>
    <name evidence="1" type="ORF">BT96DRAFT_946989</name>
</gene>
<keyword evidence="2" id="KW-1185">Reference proteome</keyword>
<sequence>MCTDCRFTSWLEQLLKPEADDQPLISITWDDLSPNQEQHRMSRMNDLHAQLTHDHKTFQQVQALHQHLSRAAPTSILEVEALQKWISHNKWAALAYICNELNVFPAGKKESFMSLPVLPKNLQLTTKAMANALIDWRMNNIETAPFLWPHFIPTKADHPSIAGPNFNSTPKRWELTPQDRTDLLTELTAHLNIHSTRDIGLIHRVLTQPVMNVNGKPVGKLGSSLSPASLTALAFVCVDLGRLPTGKLRKADLIKELISWRMSKPLTPLRRAAVDSNVLKHVQLAVKGVVTPFWFTKPPRMIGTKRESMLKADHWRALYSTGINYRQGKD</sequence>
<evidence type="ECO:0000313" key="1">
    <source>
        <dbReference type="EMBL" id="KAE9389260.1"/>
    </source>
</evidence>
<evidence type="ECO:0000313" key="2">
    <source>
        <dbReference type="Proteomes" id="UP000799118"/>
    </source>
</evidence>
<name>A0A6A4GVB0_9AGAR</name>
<accession>A0A6A4GVB0</accession>
<organism evidence="1 2">
    <name type="scientific">Gymnopus androsaceus JB14</name>
    <dbReference type="NCBI Taxonomy" id="1447944"/>
    <lineage>
        <taxon>Eukaryota</taxon>
        <taxon>Fungi</taxon>
        <taxon>Dikarya</taxon>
        <taxon>Basidiomycota</taxon>
        <taxon>Agaricomycotina</taxon>
        <taxon>Agaricomycetes</taxon>
        <taxon>Agaricomycetidae</taxon>
        <taxon>Agaricales</taxon>
        <taxon>Marasmiineae</taxon>
        <taxon>Omphalotaceae</taxon>
        <taxon>Gymnopus</taxon>
    </lineage>
</organism>
<dbReference type="Proteomes" id="UP000799118">
    <property type="component" value="Unassembled WGS sequence"/>
</dbReference>
<dbReference type="AlphaFoldDB" id="A0A6A4GVB0"/>